<dbReference type="PANTHER" id="PTHR12526:SF637">
    <property type="entry name" value="GLYCOSYLTRANSFERASE EPSF-RELATED"/>
    <property type="match status" value="1"/>
</dbReference>
<gene>
    <name evidence="1" type="ORF">ACFQZW_08500</name>
</gene>
<dbReference type="PANTHER" id="PTHR12526">
    <property type="entry name" value="GLYCOSYLTRANSFERASE"/>
    <property type="match status" value="1"/>
</dbReference>
<keyword evidence="1" id="KW-0328">Glycosyltransferase</keyword>
<evidence type="ECO:0000313" key="1">
    <source>
        <dbReference type="EMBL" id="MFD0762119.1"/>
    </source>
</evidence>
<dbReference type="EC" id="2.4.-.-" evidence="1"/>
<proteinExistence type="predicted"/>
<accession>A0ABW2ZB39</accession>
<evidence type="ECO:0000313" key="2">
    <source>
        <dbReference type="Proteomes" id="UP001597032"/>
    </source>
</evidence>
<dbReference type="EMBL" id="JBHTIC010000008">
    <property type="protein sequence ID" value="MFD0762119.1"/>
    <property type="molecule type" value="Genomic_DNA"/>
</dbReference>
<sequence>MKIVHITYSATGGAGIAAYRLHKSLINNEIKSSFISINLTTDFSGQQIEDPFLKYKKPSIVNRLFNKLKRVLLLTKKQRVVRSFTKIKPQLNFEIVSLPFSNYKLHKHPLVKEADIINLHWVSGIIDYPTFFKKCKKPIVWTLHDMNPIQGLFHYKNDKVENFNISNKLDLELEKIKKEAIKNIEKGVIVTPSKWLFNEVVTSIFFKNFKFKQIANSIPHHIFKPQNKNIFRKKYQLPIDKFVLLFATDSLNNKRKGLDILIESLKYLEDLPIVIVSVGKGKLELKTTLKSINVGSITTEVQMAEMYALSDVFVLPSREDNLPNVMLESFSCGKPVVGFNVGGISEHIHNFETGIIAEHINAKSLAKALRKYYNSKEKFNEVKIRNYFLKKFNESLQAEKYIKLYKSL</sequence>
<dbReference type="Gene3D" id="3.40.50.2000">
    <property type="entry name" value="Glycogen Phosphorylase B"/>
    <property type="match status" value="2"/>
</dbReference>
<protein>
    <submittedName>
        <fullName evidence="1">Glycosyltransferase</fullName>
        <ecNumber evidence="1">2.4.-.-</ecNumber>
    </submittedName>
</protein>
<name>A0ABW2ZB39_9FLAO</name>
<dbReference type="Pfam" id="PF13692">
    <property type="entry name" value="Glyco_trans_1_4"/>
    <property type="match status" value="1"/>
</dbReference>
<dbReference type="SUPFAM" id="SSF53756">
    <property type="entry name" value="UDP-Glycosyltransferase/glycogen phosphorylase"/>
    <property type="match status" value="1"/>
</dbReference>
<organism evidence="1 2">
    <name type="scientific">Lutibacter aestuarii</name>
    <dbReference type="NCBI Taxonomy" id="861111"/>
    <lineage>
        <taxon>Bacteria</taxon>
        <taxon>Pseudomonadati</taxon>
        <taxon>Bacteroidota</taxon>
        <taxon>Flavobacteriia</taxon>
        <taxon>Flavobacteriales</taxon>
        <taxon>Flavobacteriaceae</taxon>
        <taxon>Lutibacter</taxon>
    </lineage>
</organism>
<keyword evidence="2" id="KW-1185">Reference proteome</keyword>
<reference evidence="2" key="1">
    <citation type="journal article" date="2019" name="Int. J. Syst. Evol. Microbiol.">
        <title>The Global Catalogue of Microorganisms (GCM) 10K type strain sequencing project: providing services to taxonomists for standard genome sequencing and annotation.</title>
        <authorList>
            <consortium name="The Broad Institute Genomics Platform"/>
            <consortium name="The Broad Institute Genome Sequencing Center for Infectious Disease"/>
            <person name="Wu L."/>
            <person name="Ma J."/>
        </authorList>
    </citation>
    <scope>NUCLEOTIDE SEQUENCE [LARGE SCALE GENOMIC DNA]</scope>
    <source>
        <strain evidence="2">CCUG 60022</strain>
    </source>
</reference>
<keyword evidence="1" id="KW-0808">Transferase</keyword>
<dbReference type="Proteomes" id="UP001597032">
    <property type="component" value="Unassembled WGS sequence"/>
</dbReference>
<dbReference type="RefSeq" id="WP_386782369.1">
    <property type="nucleotide sequence ID" value="NZ_JBHTIC010000008.1"/>
</dbReference>
<dbReference type="GO" id="GO:0016757">
    <property type="term" value="F:glycosyltransferase activity"/>
    <property type="evidence" value="ECO:0007669"/>
    <property type="project" value="UniProtKB-KW"/>
</dbReference>
<comment type="caution">
    <text evidence="1">The sequence shown here is derived from an EMBL/GenBank/DDBJ whole genome shotgun (WGS) entry which is preliminary data.</text>
</comment>